<keyword evidence="9 15" id="KW-0460">Magnesium</keyword>
<dbReference type="InterPro" id="IPR011604">
    <property type="entry name" value="PDDEXK-like_dom_sf"/>
</dbReference>
<keyword evidence="3 15" id="KW-0547">Nucleotide-binding</keyword>
<dbReference type="GO" id="GO:0008854">
    <property type="term" value="F:exodeoxyribonuclease V activity"/>
    <property type="evidence" value="ECO:0007669"/>
    <property type="project" value="UniProtKB-EC"/>
</dbReference>
<comment type="catalytic activity">
    <reaction evidence="15">
        <text>Exonucleolytic cleavage (in the presence of ATP) in either 5'- to 3'- or 3'- to 5'-direction to yield 5'-phosphooligonucleotides.</text>
        <dbReference type="EC" id="3.1.11.5"/>
    </reaction>
</comment>
<evidence type="ECO:0000259" key="19">
    <source>
        <dbReference type="PROSITE" id="PS51217"/>
    </source>
</evidence>
<dbReference type="Pfam" id="PF00580">
    <property type="entry name" value="UvrD-helicase"/>
    <property type="match status" value="1"/>
</dbReference>
<feature type="active site" description="For nuclease activity" evidence="15">
    <location>
        <position position="1139"/>
    </location>
</feature>
<feature type="region of interest" description="DNA-binding and helicase activity, interacts with RecC" evidence="15">
    <location>
        <begin position="1"/>
        <end position="913"/>
    </location>
</feature>
<comment type="catalytic activity">
    <reaction evidence="14 15">
        <text>ATP + H2O = ADP + phosphate + H(+)</text>
        <dbReference type="Rhea" id="RHEA:13065"/>
        <dbReference type="ChEBI" id="CHEBI:15377"/>
        <dbReference type="ChEBI" id="CHEBI:15378"/>
        <dbReference type="ChEBI" id="CHEBI:30616"/>
        <dbReference type="ChEBI" id="CHEBI:43474"/>
        <dbReference type="ChEBI" id="CHEBI:456216"/>
        <dbReference type="EC" id="5.6.2.4"/>
    </reaction>
</comment>
<dbReference type="Proteomes" id="UP000281975">
    <property type="component" value="Unassembled WGS sequence"/>
</dbReference>
<evidence type="ECO:0000256" key="15">
    <source>
        <dbReference type="HAMAP-Rule" id="MF_01485"/>
    </source>
</evidence>
<keyword evidence="10 15" id="KW-0238">DNA-binding</keyword>
<dbReference type="EC" id="5.6.2.4" evidence="15"/>
<comment type="subunit">
    <text evidence="15">Heterotrimer of RecB, RecC and RecD. All subunits contribute to DNA-binding. Interacts with RecA.</text>
</comment>
<dbReference type="Gene3D" id="3.90.320.10">
    <property type="match status" value="1"/>
</dbReference>
<dbReference type="NCBIfam" id="TIGR00609">
    <property type="entry name" value="recB"/>
    <property type="match status" value="1"/>
</dbReference>
<keyword evidence="7 15" id="KW-0269">Exonuclease</keyword>
<keyword evidence="5 15" id="KW-0378">Hydrolase</keyword>
<evidence type="ECO:0000256" key="13">
    <source>
        <dbReference type="ARBA" id="ARBA00034617"/>
    </source>
</evidence>
<feature type="region of interest" description="Disordered" evidence="17">
    <location>
        <begin position="905"/>
        <end position="928"/>
    </location>
</feature>
<evidence type="ECO:0000256" key="11">
    <source>
        <dbReference type="ARBA" id="ARBA00023204"/>
    </source>
</evidence>
<dbReference type="GO" id="GO:0000287">
    <property type="term" value="F:magnesium ion binding"/>
    <property type="evidence" value="ECO:0007669"/>
    <property type="project" value="UniProtKB-UniRule"/>
</dbReference>
<evidence type="ECO:0000313" key="20">
    <source>
        <dbReference type="EMBL" id="RKR02422.1"/>
    </source>
</evidence>
<comment type="function">
    <text evidence="15">A helicase/nuclease that prepares dsDNA breaks (DSB) for recombinational DNA repair. Binds to DSBs and unwinds DNA via a highly rapid and processive ATP-dependent bidirectional helicase activity. Unwinds dsDNA until it encounters a Chi (crossover hotspot instigator) sequence from the 3' direction. Cuts ssDNA a few nucleotides 3' to the Chi site. The properties and activities of the enzyme are changed at Chi. The Chi-altered holoenzyme produces a long 3'-ssDNA overhang and facilitates RecA-binding to the ssDNA for homologous DNA recombination and repair. Holoenzyme degrades any linearized DNA that is unable to undergo homologous recombination. In the holoenzyme this subunit contributes ATPase, 3'-5' helicase, exonuclease activity and loads RecA onto ssDNA.</text>
</comment>
<accession>A0A420WV54</accession>
<dbReference type="EMBL" id="RBIN01000006">
    <property type="protein sequence ID" value="RKR02422.1"/>
    <property type="molecule type" value="Genomic_DNA"/>
</dbReference>
<feature type="region of interest" description="Nuclease activity, interacts with RecD and RecA" evidence="15">
    <location>
        <begin position="938"/>
        <end position="1256"/>
    </location>
</feature>
<dbReference type="GO" id="GO:0016887">
    <property type="term" value="F:ATP hydrolysis activity"/>
    <property type="evidence" value="ECO:0007669"/>
    <property type="project" value="RHEA"/>
</dbReference>
<feature type="domain" description="UvrD-like helicase ATP-binding" evidence="18">
    <location>
        <begin position="1"/>
        <end position="476"/>
    </location>
</feature>
<comment type="domain">
    <text evidence="15">The C-terminal domain has nuclease activity and interacts with RecD. It interacts with RecA, facilitating its loading onto ssDNA.</text>
</comment>
<dbReference type="PANTHER" id="PTHR11070">
    <property type="entry name" value="UVRD / RECB / PCRA DNA HELICASE FAMILY MEMBER"/>
    <property type="match status" value="1"/>
</dbReference>
<feature type="compositionally biased region" description="Pro residues" evidence="17">
    <location>
        <begin position="908"/>
        <end position="918"/>
    </location>
</feature>
<evidence type="ECO:0000256" key="2">
    <source>
        <dbReference type="ARBA" id="ARBA00022723"/>
    </source>
</evidence>
<evidence type="ECO:0000259" key="18">
    <source>
        <dbReference type="PROSITE" id="PS51198"/>
    </source>
</evidence>
<evidence type="ECO:0000256" key="8">
    <source>
        <dbReference type="ARBA" id="ARBA00022840"/>
    </source>
</evidence>
<keyword evidence="11 15" id="KW-0234">DNA repair</keyword>
<evidence type="ECO:0000256" key="3">
    <source>
        <dbReference type="ARBA" id="ARBA00022741"/>
    </source>
</evidence>
<gene>
    <name evidence="15" type="primary">recB</name>
    <name evidence="20" type="ORF">C7446_2136</name>
</gene>
<comment type="catalytic activity">
    <reaction evidence="13 15">
        <text>Couples ATP hydrolysis with the unwinding of duplex DNA by translocating in the 3'-5' direction.</text>
        <dbReference type="EC" id="5.6.2.4"/>
    </reaction>
</comment>
<dbReference type="Gene3D" id="1.10.486.10">
    <property type="entry name" value="PCRA, domain 4"/>
    <property type="match status" value="1"/>
</dbReference>
<dbReference type="GO" id="GO:0005829">
    <property type="term" value="C:cytosol"/>
    <property type="evidence" value="ECO:0007669"/>
    <property type="project" value="TreeGrafter"/>
</dbReference>
<comment type="domain">
    <text evidence="15">The N-terminal DNA-binding domain is a ssDNA-dependent ATPase and has ATP-dependent 3'-5' helicase function. This domain interacts with RecC.</text>
</comment>
<dbReference type="GO" id="GO:0003677">
    <property type="term" value="F:DNA binding"/>
    <property type="evidence" value="ECO:0007669"/>
    <property type="project" value="UniProtKB-UniRule"/>
</dbReference>
<evidence type="ECO:0000256" key="7">
    <source>
        <dbReference type="ARBA" id="ARBA00022839"/>
    </source>
</evidence>
<dbReference type="Gene3D" id="1.10.3170.10">
    <property type="entry name" value="Recbcd, chain B, domain 2"/>
    <property type="match status" value="1"/>
</dbReference>
<evidence type="ECO:0000256" key="6">
    <source>
        <dbReference type="ARBA" id="ARBA00022806"/>
    </source>
</evidence>
<keyword evidence="8 15" id="KW-0067">ATP-binding</keyword>
<dbReference type="PANTHER" id="PTHR11070:SF23">
    <property type="entry name" value="RECBCD ENZYME SUBUNIT RECB"/>
    <property type="match status" value="1"/>
</dbReference>
<keyword evidence="6 15" id="KW-0347">Helicase</keyword>
<dbReference type="SUPFAM" id="SSF52540">
    <property type="entry name" value="P-loop containing nucleoside triphosphate hydrolases"/>
    <property type="match status" value="1"/>
</dbReference>
<dbReference type="Gene3D" id="3.40.50.300">
    <property type="entry name" value="P-loop containing nucleotide triphosphate hydrolases"/>
    <property type="match status" value="2"/>
</dbReference>
<dbReference type="AlphaFoldDB" id="A0A420WV54"/>
<dbReference type="CDD" id="cd22352">
    <property type="entry name" value="RecB_C-like"/>
    <property type="match status" value="1"/>
</dbReference>
<organism evidence="20 21">
    <name type="scientific">Kushneria sinocarnis</name>
    <dbReference type="NCBI Taxonomy" id="595502"/>
    <lineage>
        <taxon>Bacteria</taxon>
        <taxon>Pseudomonadati</taxon>
        <taxon>Pseudomonadota</taxon>
        <taxon>Gammaproteobacteria</taxon>
        <taxon>Oceanospirillales</taxon>
        <taxon>Halomonadaceae</taxon>
        <taxon>Kushneria</taxon>
    </lineage>
</organism>
<dbReference type="PROSITE" id="PS51198">
    <property type="entry name" value="UVRD_HELICASE_ATP_BIND"/>
    <property type="match status" value="1"/>
</dbReference>
<evidence type="ECO:0000256" key="10">
    <source>
        <dbReference type="ARBA" id="ARBA00023125"/>
    </source>
</evidence>
<dbReference type="GO" id="GO:0009338">
    <property type="term" value="C:exodeoxyribonuclease V complex"/>
    <property type="evidence" value="ECO:0007669"/>
    <property type="project" value="TreeGrafter"/>
</dbReference>
<dbReference type="Pfam" id="PF12705">
    <property type="entry name" value="PDDEXK_1"/>
    <property type="match status" value="1"/>
</dbReference>
<evidence type="ECO:0000256" key="5">
    <source>
        <dbReference type="ARBA" id="ARBA00022801"/>
    </source>
</evidence>
<feature type="binding site" evidence="15">
    <location>
        <position position="1139"/>
    </location>
    <ligand>
        <name>Mg(2+)</name>
        <dbReference type="ChEBI" id="CHEBI:18420"/>
    </ligand>
</feature>
<dbReference type="InterPro" id="IPR027417">
    <property type="entry name" value="P-loop_NTPase"/>
</dbReference>
<dbReference type="InterPro" id="IPR014016">
    <property type="entry name" value="UvrD-like_ATP-bd"/>
</dbReference>
<feature type="domain" description="UvrD-like helicase C-terminal" evidence="19">
    <location>
        <begin position="492"/>
        <end position="775"/>
    </location>
</feature>
<proteinExistence type="inferred from homology"/>
<evidence type="ECO:0000256" key="17">
    <source>
        <dbReference type="SAM" id="MobiDB-lite"/>
    </source>
</evidence>
<sequence>MSEHLDIATLPLTGRRLIEASAGTGKTFTLAALYVRLILGHGGEGCAFPRPLMPPEILVVTFTEAATEELRERIRLRLRQARDALLGREAADAVLARLLDEVDPAVRAVQASRLDGAARTMDDAAIFTIHGFCQRMLKRHAFDSGTLFAAELTNDTERLFETLVEDYWRCHFYPLDPGQQALLLDYWASPAALGQALRTLLHGGRPQPLIWNGTPIEAPETLEAALAPLDQAHQTVAARAARVRELWQSCWEEVGMLLREAIEQGRLAANRFKSAELSERLARLAQWCERGEHALESGLLTSGQPWCGQQRLSAATKKNAETPEHAFFVALDELAEAQQALPEVQPYILAHARDAVAASMANEKRRRGLWDFDDLLNGLDSALAGPAGSRLAGRIRRELPVAMIDEFQDTDPVQYRIFSSIYPAGSGEDADETTLLMIGDPKQAIYGFRGADIHTYLEARREVTAHYTLATNFRSTQAMVGAVNRIFGQCTAPFLLDDIPFESVAAQGRSQRLVSESGEEPALTCWLMPDEASVGREAYARCMAEATRADIQRLLAGGHAGTTGFSDDEDGFEPLRPSDLAVLVRTGREAELVRAALAQGGIRSVYLSQKTSVFQSPEAFHLLQLLEAVAQPDSDRRLRAALATRLLSDSLDSVAQLKVDELAWEAMVERFGEYHRLWQRDGVLPMLRAVMRHFAIGERLIARDDGERALTDLLHLGELAQAASVHLDGEQALLRWLHQALAGRFEAGLDPESLVQRLESDETLVRVITIHKSKGLEYAVVYLPFTCDYREIDARVTHFRLHEEERGRATIMAPTALQRQQADHERLAEDLRLLYVAMTRARYACRLGIAPLYKGQRKKGTAETATTLARSALGSLLTGHTGDSPEVGQLRALLGGLCDGREVAFAAPPQPRPQPLSPPDTRSASGAARRFSGRIDRNWWIASYTALVSGAQLATGEMSDDTAFVDESPGVDLEVLTERNPVPLPPAQRLIDFPRGPRAGTFLHGLFERVDFDRLASLDDPASAHRRELAALIPARLARRGFEAYWADILLEWMARVLPAPLHPAVPGLSLARLDHWRIELEFWLPTRYADSHRLDDLVRRHEPLQVERPALAERELTGMLKGYIDLLFEFEGRYYLLDWKSNHLGDRPEHYDEPAMLAAVGEHRYDLQYVLYTLALHRLLRTRLADYDYERHCGGVFYAFLRGMNGEGDGRGVLHRRPSRTLIEMLDGWLDGESVEIEPAGHAVVSESDRQGEQP</sequence>
<keyword evidence="4 15" id="KW-0227">DNA damage</keyword>
<name>A0A420WV54_9GAMM</name>
<keyword evidence="21" id="KW-1185">Reference proteome</keyword>
<feature type="binding site" evidence="16">
    <location>
        <begin position="20"/>
        <end position="27"/>
    </location>
    <ligand>
        <name>ATP</name>
        <dbReference type="ChEBI" id="CHEBI:30616"/>
    </ligand>
</feature>
<keyword evidence="2 15" id="KW-0479">Metal-binding</keyword>
<dbReference type="HAMAP" id="MF_01485">
    <property type="entry name" value="RecB"/>
    <property type="match status" value="1"/>
</dbReference>
<evidence type="ECO:0000256" key="16">
    <source>
        <dbReference type="PROSITE-ProRule" id="PRU00560"/>
    </source>
</evidence>
<dbReference type="GO" id="GO:0000724">
    <property type="term" value="P:double-strand break repair via homologous recombination"/>
    <property type="evidence" value="ECO:0007669"/>
    <property type="project" value="UniProtKB-UniRule"/>
</dbReference>
<keyword evidence="12 15" id="KW-0413">Isomerase</keyword>
<comment type="similarity">
    <text evidence="15">Belongs to the helicase family. UvrD subfamily.</text>
</comment>
<evidence type="ECO:0000256" key="4">
    <source>
        <dbReference type="ARBA" id="ARBA00022763"/>
    </source>
</evidence>
<dbReference type="GO" id="GO:0005524">
    <property type="term" value="F:ATP binding"/>
    <property type="evidence" value="ECO:0007669"/>
    <property type="project" value="UniProtKB-UniRule"/>
</dbReference>
<dbReference type="GO" id="GO:0043138">
    <property type="term" value="F:3'-5' DNA helicase activity"/>
    <property type="evidence" value="ECO:0007669"/>
    <property type="project" value="UniProtKB-UniRule"/>
</dbReference>
<dbReference type="EC" id="3.1.11.5" evidence="15"/>
<dbReference type="Pfam" id="PF13361">
    <property type="entry name" value="UvrD_C"/>
    <property type="match status" value="1"/>
</dbReference>
<reference evidence="20 21" key="1">
    <citation type="submission" date="2018-10" db="EMBL/GenBank/DDBJ databases">
        <title>Genomic Encyclopedia of Type Strains, Phase IV (KMG-IV): sequencing the most valuable type-strain genomes for metagenomic binning, comparative biology and taxonomic classification.</title>
        <authorList>
            <person name="Goeker M."/>
        </authorList>
    </citation>
    <scope>NUCLEOTIDE SEQUENCE [LARGE SCALE GENOMIC DNA]</scope>
    <source>
        <strain evidence="20 21">DSM 23229</strain>
    </source>
</reference>
<dbReference type="RefSeq" id="WP_121173080.1">
    <property type="nucleotide sequence ID" value="NZ_RBIN01000006.1"/>
</dbReference>
<evidence type="ECO:0000256" key="12">
    <source>
        <dbReference type="ARBA" id="ARBA00023235"/>
    </source>
</evidence>
<dbReference type="OrthoDB" id="9810135at2"/>
<comment type="caution">
    <text evidence="20">The sequence shown here is derived from an EMBL/GenBank/DDBJ whole genome shotgun (WGS) entry which is preliminary data.</text>
</comment>
<dbReference type="InterPro" id="IPR014017">
    <property type="entry name" value="DNA_helicase_UvrD-like_C"/>
</dbReference>
<dbReference type="PROSITE" id="PS51217">
    <property type="entry name" value="UVRD_HELICASE_CTER"/>
    <property type="match status" value="1"/>
</dbReference>
<feature type="binding site" evidence="15">
    <location>
        <position position="1126"/>
    </location>
    <ligand>
        <name>Mg(2+)</name>
        <dbReference type="ChEBI" id="CHEBI:18420"/>
    </ligand>
</feature>
<dbReference type="InterPro" id="IPR000212">
    <property type="entry name" value="DNA_helicase_UvrD/REP"/>
</dbReference>
<evidence type="ECO:0000313" key="21">
    <source>
        <dbReference type="Proteomes" id="UP000281975"/>
    </source>
</evidence>
<evidence type="ECO:0000256" key="14">
    <source>
        <dbReference type="ARBA" id="ARBA00048988"/>
    </source>
</evidence>
<dbReference type="SUPFAM" id="SSF52980">
    <property type="entry name" value="Restriction endonuclease-like"/>
    <property type="match status" value="1"/>
</dbReference>
<comment type="miscellaneous">
    <text evidence="15">In the RecBCD complex, RecB has a slow 3'-5' helicase, an exonuclease activity and loads RecA onto ssDNA, RecD has a fast 5'-3' helicase activity, while RecC stimulates the ATPase and processivity of the RecB helicase and contributes to recognition of the Chi site.</text>
</comment>
<evidence type="ECO:0000256" key="1">
    <source>
        <dbReference type="ARBA" id="ARBA00022722"/>
    </source>
</evidence>
<dbReference type="InterPro" id="IPR004586">
    <property type="entry name" value="RecB"/>
</dbReference>
<protein>
    <recommendedName>
        <fullName evidence="15">RecBCD enzyme subunit RecB</fullName>
        <ecNumber evidence="15">3.1.11.5</ecNumber>
        <ecNumber evidence="15">5.6.2.4</ecNumber>
    </recommendedName>
    <alternativeName>
        <fullName evidence="15">DNA 3'-5' helicase subunit RecB</fullName>
    </alternativeName>
    <alternativeName>
        <fullName evidence="15">Exonuclease V subunit RecB</fullName>
        <shortName evidence="15">ExoV subunit RecB</shortName>
    </alternativeName>
    <alternativeName>
        <fullName evidence="15">Helicase/nuclease RecBCD subunit RecB</fullName>
    </alternativeName>
</protein>
<comment type="cofactor">
    <cofactor evidence="15">
        <name>Mg(2+)</name>
        <dbReference type="ChEBI" id="CHEBI:18420"/>
    </cofactor>
    <text evidence="15">Binds 1 Mg(2+) ion per subunit.</text>
</comment>
<dbReference type="InterPro" id="IPR038726">
    <property type="entry name" value="PDDEXK_AddAB-type"/>
</dbReference>
<feature type="binding site" evidence="15">
    <location>
        <position position="1004"/>
    </location>
    <ligand>
        <name>Mg(2+)</name>
        <dbReference type="ChEBI" id="CHEBI:18420"/>
    </ligand>
</feature>
<evidence type="ECO:0000256" key="9">
    <source>
        <dbReference type="ARBA" id="ARBA00022842"/>
    </source>
</evidence>
<dbReference type="InterPro" id="IPR011335">
    <property type="entry name" value="Restrct_endonuc-II-like"/>
</dbReference>
<keyword evidence="1 15" id="KW-0540">Nuclease</keyword>